<sequence length="137" mass="15320">MKPLLVLLSLLSSTFAYAEDCVKYSERVTIQGKLSRMTFPEQPNYESIKNGDRPASYFFITTPSNLCLLAGQNELEPAEQKIKTMQLIFAGEAKKAYQTLRAQLNKTVICTGSFMHASTGHHHSAVLFIDSECKVLK</sequence>
<name>A0ABR6X1W9_9BURK</name>
<evidence type="ECO:0000313" key="4">
    <source>
        <dbReference type="Proteomes" id="UP000648257"/>
    </source>
</evidence>
<accession>A0ABR6X1W9</accession>
<organism evidence="3 4">
    <name type="scientific">Undibacterium seohonense</name>
    <dbReference type="NCBI Taxonomy" id="1344950"/>
    <lineage>
        <taxon>Bacteria</taxon>
        <taxon>Pseudomonadati</taxon>
        <taxon>Pseudomonadota</taxon>
        <taxon>Betaproteobacteria</taxon>
        <taxon>Burkholderiales</taxon>
        <taxon>Oxalobacteraceae</taxon>
        <taxon>Undibacterium</taxon>
    </lineage>
</organism>
<comment type="caution">
    <text evidence="3">The sequence shown here is derived from an EMBL/GenBank/DDBJ whole genome shotgun (WGS) entry which is preliminary data.</text>
</comment>
<keyword evidence="4" id="KW-1185">Reference proteome</keyword>
<proteinExistence type="predicted"/>
<dbReference type="Proteomes" id="UP000648257">
    <property type="component" value="Unassembled WGS sequence"/>
</dbReference>
<evidence type="ECO:0000313" key="3">
    <source>
        <dbReference type="EMBL" id="MBC3806835.1"/>
    </source>
</evidence>
<evidence type="ECO:0000259" key="2">
    <source>
        <dbReference type="Pfam" id="PF14485"/>
    </source>
</evidence>
<dbReference type="Pfam" id="PF14485">
    <property type="entry name" value="DUF4431"/>
    <property type="match status" value="1"/>
</dbReference>
<feature type="domain" description="DUF4431" evidence="2">
    <location>
        <begin position="84"/>
        <end position="128"/>
    </location>
</feature>
<feature type="signal peptide" evidence="1">
    <location>
        <begin position="1"/>
        <end position="18"/>
    </location>
</feature>
<reference evidence="3 4" key="1">
    <citation type="submission" date="2020-08" db="EMBL/GenBank/DDBJ databases">
        <title>Novel species isolated from subtropical streams in China.</title>
        <authorList>
            <person name="Lu H."/>
        </authorList>
    </citation>
    <scope>NUCLEOTIDE SEQUENCE [LARGE SCALE GENOMIC DNA]</scope>
    <source>
        <strain evidence="3 4">KACC 16656</strain>
    </source>
</reference>
<dbReference type="InterPro" id="IPR027826">
    <property type="entry name" value="DUF4431"/>
</dbReference>
<gene>
    <name evidence="3" type="ORF">H8K52_05670</name>
</gene>
<feature type="chain" id="PRO_5045478698" evidence="1">
    <location>
        <begin position="19"/>
        <end position="137"/>
    </location>
</feature>
<evidence type="ECO:0000256" key="1">
    <source>
        <dbReference type="SAM" id="SignalP"/>
    </source>
</evidence>
<dbReference type="EMBL" id="JACOFW010000004">
    <property type="protein sequence ID" value="MBC3806835.1"/>
    <property type="molecule type" value="Genomic_DNA"/>
</dbReference>
<dbReference type="RefSeq" id="WP_186921920.1">
    <property type="nucleotide sequence ID" value="NZ_JACOFW010000004.1"/>
</dbReference>
<keyword evidence="1" id="KW-0732">Signal</keyword>
<protein>
    <submittedName>
        <fullName evidence="3">DUF4431 domain-containing protein</fullName>
    </submittedName>
</protein>